<name>A0A1X0J4C5_MYCRH</name>
<dbReference type="AlphaFoldDB" id="A0A1X0J4C5"/>
<evidence type="ECO:0000313" key="2">
    <source>
        <dbReference type="Proteomes" id="UP000192534"/>
    </source>
</evidence>
<accession>A0A1X0J4C5</accession>
<dbReference type="Proteomes" id="UP000192534">
    <property type="component" value="Unassembled WGS sequence"/>
</dbReference>
<gene>
    <name evidence="1" type="ORF">BST42_00220</name>
</gene>
<comment type="caution">
    <text evidence="1">The sequence shown here is derived from an EMBL/GenBank/DDBJ whole genome shotgun (WGS) entry which is preliminary data.</text>
</comment>
<sequence>MMVTMSDCDDPVAVLQRWEDAGAHWAVIARHAQSVTVGLYRCDGGEEVDRFSSDDPALLEFVRRRQRSF</sequence>
<protein>
    <submittedName>
        <fullName evidence="1">Uncharacterized protein</fullName>
    </submittedName>
</protein>
<keyword evidence="2" id="KW-1185">Reference proteome</keyword>
<reference evidence="1 2" key="1">
    <citation type="submission" date="2016-12" db="EMBL/GenBank/DDBJ databases">
        <title>The new phylogeny of genus Mycobacterium.</title>
        <authorList>
            <person name="Tortoli E."/>
            <person name="Trovato A."/>
            <person name="Cirillo D.M."/>
        </authorList>
    </citation>
    <scope>NUCLEOTIDE SEQUENCE [LARGE SCALE GENOMIC DNA]</scope>
    <source>
        <strain evidence="1 2">DSM 44223</strain>
    </source>
</reference>
<organism evidence="1 2">
    <name type="scientific">Mycolicibacterium rhodesiae</name>
    <name type="common">Mycobacterium rhodesiae</name>
    <dbReference type="NCBI Taxonomy" id="36814"/>
    <lineage>
        <taxon>Bacteria</taxon>
        <taxon>Bacillati</taxon>
        <taxon>Actinomycetota</taxon>
        <taxon>Actinomycetes</taxon>
        <taxon>Mycobacteriales</taxon>
        <taxon>Mycobacteriaceae</taxon>
        <taxon>Mycolicibacterium</taxon>
    </lineage>
</organism>
<proteinExistence type="predicted"/>
<evidence type="ECO:0000313" key="1">
    <source>
        <dbReference type="EMBL" id="ORB56894.1"/>
    </source>
</evidence>
<dbReference type="EMBL" id="MVIH01000001">
    <property type="protein sequence ID" value="ORB56894.1"/>
    <property type="molecule type" value="Genomic_DNA"/>
</dbReference>